<dbReference type="EMBL" id="LAZR01069411">
    <property type="protein sequence ID" value="KKK47755.1"/>
    <property type="molecule type" value="Genomic_DNA"/>
</dbReference>
<proteinExistence type="predicted"/>
<gene>
    <name evidence="1" type="ORF">LCGC14_3151990</name>
</gene>
<organism evidence="1">
    <name type="scientific">marine sediment metagenome</name>
    <dbReference type="NCBI Taxonomy" id="412755"/>
    <lineage>
        <taxon>unclassified sequences</taxon>
        <taxon>metagenomes</taxon>
        <taxon>ecological metagenomes</taxon>
    </lineage>
</organism>
<name>A0A0F8WHU7_9ZZZZ</name>
<evidence type="ECO:0000313" key="1">
    <source>
        <dbReference type="EMBL" id="KKK47755.1"/>
    </source>
</evidence>
<comment type="caution">
    <text evidence="1">The sequence shown here is derived from an EMBL/GenBank/DDBJ whole genome shotgun (WGS) entry which is preliminary data.</text>
</comment>
<protein>
    <submittedName>
        <fullName evidence="1">Uncharacterized protein</fullName>
    </submittedName>
</protein>
<dbReference type="AlphaFoldDB" id="A0A0F8WHU7"/>
<accession>A0A0F8WHU7</accession>
<reference evidence="1" key="1">
    <citation type="journal article" date="2015" name="Nature">
        <title>Complex archaea that bridge the gap between prokaryotes and eukaryotes.</title>
        <authorList>
            <person name="Spang A."/>
            <person name="Saw J.H."/>
            <person name="Jorgensen S.L."/>
            <person name="Zaremba-Niedzwiedzka K."/>
            <person name="Martijn J."/>
            <person name="Lind A.E."/>
            <person name="van Eijk R."/>
            <person name="Schleper C."/>
            <person name="Guy L."/>
            <person name="Ettema T.J."/>
        </authorList>
    </citation>
    <scope>NUCLEOTIDE SEQUENCE</scope>
</reference>
<sequence>MVGRCENCDGLFCSVCDEDAGKCTQCGRDYCEDCRRREETCDCSPDEDE</sequence>